<evidence type="ECO:0000313" key="6">
    <source>
        <dbReference type="EMBL" id="ADI20430.1"/>
    </source>
</evidence>
<keyword evidence="3 4" id="KW-0862">Zinc</keyword>
<dbReference type="Gene3D" id="3.20.20.330">
    <property type="entry name" value="Homocysteine-binding-like domain"/>
    <property type="match status" value="1"/>
</dbReference>
<dbReference type="GO" id="GO:0008270">
    <property type="term" value="F:zinc ion binding"/>
    <property type="evidence" value="ECO:0007669"/>
    <property type="project" value="InterPro"/>
</dbReference>
<dbReference type="InterPro" id="IPR017226">
    <property type="entry name" value="BHMT-like"/>
</dbReference>
<feature type="binding site" evidence="3 4">
    <location>
        <position position="200"/>
    </location>
    <ligand>
        <name>Zn(2+)</name>
        <dbReference type="ChEBI" id="CHEBI:29105"/>
    </ligand>
</feature>
<dbReference type="PROSITE" id="PS50970">
    <property type="entry name" value="HCY"/>
    <property type="match status" value="1"/>
</dbReference>
<accession>E0Y189</accession>
<organism evidence="6">
    <name type="scientific">uncultured alpha proteobacterium EB080_L43F08</name>
    <dbReference type="NCBI Taxonomy" id="710797"/>
    <lineage>
        <taxon>Bacteria</taxon>
        <taxon>Pseudomonadati</taxon>
        <taxon>Pseudomonadota</taxon>
        <taxon>Alphaproteobacteria</taxon>
        <taxon>environmental samples</taxon>
    </lineage>
</organism>
<dbReference type="GO" id="GO:0008168">
    <property type="term" value="F:methyltransferase activity"/>
    <property type="evidence" value="ECO:0007669"/>
    <property type="project" value="UniProtKB-UniRule"/>
</dbReference>
<feature type="binding site" evidence="3 4">
    <location>
        <position position="274"/>
    </location>
    <ligand>
        <name>Zn(2+)</name>
        <dbReference type="ChEBI" id="CHEBI:29105"/>
    </ligand>
</feature>
<name>E0Y189_9PROT</name>
<dbReference type="InterPro" id="IPR003726">
    <property type="entry name" value="HCY_dom"/>
</dbReference>
<feature type="domain" description="Hcy-binding" evidence="5">
    <location>
        <begin position="1"/>
        <end position="288"/>
    </location>
</feature>
<evidence type="ECO:0000256" key="4">
    <source>
        <dbReference type="PROSITE-ProRule" id="PRU00333"/>
    </source>
</evidence>
<dbReference type="PANTHER" id="PTHR11103:SF18">
    <property type="entry name" value="SLR1189 PROTEIN"/>
    <property type="match status" value="1"/>
</dbReference>
<dbReference type="GO" id="GO:0009086">
    <property type="term" value="P:methionine biosynthetic process"/>
    <property type="evidence" value="ECO:0007669"/>
    <property type="project" value="InterPro"/>
</dbReference>
<evidence type="ECO:0000256" key="2">
    <source>
        <dbReference type="ARBA" id="ARBA00022679"/>
    </source>
</evidence>
<evidence type="ECO:0000259" key="5">
    <source>
        <dbReference type="PROSITE" id="PS50970"/>
    </source>
</evidence>
<feature type="binding site" evidence="3 4">
    <location>
        <position position="273"/>
    </location>
    <ligand>
        <name>Zn(2+)</name>
        <dbReference type="ChEBI" id="CHEBI:29105"/>
    </ligand>
</feature>
<dbReference type="EMBL" id="GU474941">
    <property type="protein sequence ID" value="ADI20430.1"/>
    <property type="molecule type" value="Genomic_DNA"/>
</dbReference>
<dbReference type="PIRSF" id="PIRSF037505">
    <property type="entry name" value="Betaine_HMT"/>
    <property type="match status" value="1"/>
</dbReference>
<evidence type="ECO:0000256" key="3">
    <source>
        <dbReference type="PIRSR" id="PIRSR037505-2"/>
    </source>
</evidence>
<dbReference type="SUPFAM" id="SSF82282">
    <property type="entry name" value="Homocysteine S-methyltransferase"/>
    <property type="match status" value="1"/>
</dbReference>
<proteinExistence type="predicted"/>
<dbReference type="AlphaFoldDB" id="E0Y189"/>
<reference evidence="6" key="1">
    <citation type="journal article" date="2011" name="Environ. Microbiol.">
        <title>Time-series analyses of Monterey Bay coastal microbial picoplankton using a 'genome proxy' microarray.</title>
        <authorList>
            <person name="Rich V.I."/>
            <person name="Pham V.D."/>
            <person name="Eppley J."/>
            <person name="Shi Y."/>
            <person name="DeLong E.F."/>
        </authorList>
    </citation>
    <scope>NUCLEOTIDE SEQUENCE</scope>
</reference>
<keyword evidence="2 4" id="KW-0808">Transferase</keyword>
<dbReference type="InterPro" id="IPR036589">
    <property type="entry name" value="HCY_dom_sf"/>
</dbReference>
<dbReference type="Pfam" id="PF02574">
    <property type="entry name" value="S-methyl_trans"/>
    <property type="match status" value="1"/>
</dbReference>
<dbReference type="GO" id="GO:0032259">
    <property type="term" value="P:methylation"/>
    <property type="evidence" value="ECO:0007669"/>
    <property type="project" value="UniProtKB-KW"/>
</dbReference>
<keyword evidence="1 4" id="KW-0489">Methyltransferase</keyword>
<keyword evidence="3 4" id="KW-0479">Metal-binding</keyword>
<sequence length="289" mass="30801">MTITFLDGGMGQELVARAGKATSLWSVQALLDNPEMVTAVHNEYFMVGADVATTNTYSILPDRLEKHGLADQLEKLQNLACQLATEARDLNGKGIVAGSLGPQGFSYQPELSPPADMAAEIYSRICKIQANHVDVFIAETMSSVDQAKGALMGASGFNKPIWLALSVGDRDGTKLRSGEDLKDILPLLNEYKPAAVMINCSAPEAVSIALPLLSEANIPTGGYANGFVEIAKNFNKIGATVDLLKARTDLNPEAYANIADDWIKSGATFIGGCCEVGPAHIAELKRRFG</sequence>
<dbReference type="PANTHER" id="PTHR11103">
    <property type="entry name" value="SLR1189 PROTEIN"/>
    <property type="match status" value="1"/>
</dbReference>
<protein>
    <submittedName>
        <fullName evidence="6">Homocysteine/selenocysteine methylase (S-methylmethionine-dependent)</fullName>
    </submittedName>
</protein>
<evidence type="ECO:0000256" key="1">
    <source>
        <dbReference type="ARBA" id="ARBA00022603"/>
    </source>
</evidence>
<comment type="cofactor">
    <cofactor evidence="3">
        <name>Zn(2+)</name>
        <dbReference type="ChEBI" id="CHEBI:29105"/>
    </cofactor>
    <text evidence="3">Binds 1 zinc ion per subunit.</text>
</comment>